<dbReference type="CDD" id="cd18316">
    <property type="entry name" value="BTB_POZ_KCTD-like"/>
    <property type="match status" value="1"/>
</dbReference>
<accession>A0AAW0F5R2</accession>
<dbReference type="InterPro" id="IPR000210">
    <property type="entry name" value="BTB/POZ_dom"/>
</dbReference>
<protein>
    <submittedName>
        <fullName evidence="3">BTB/POZ domain containing protein</fullName>
    </submittedName>
</protein>
<proteinExistence type="predicted"/>
<dbReference type="SUPFAM" id="SSF54695">
    <property type="entry name" value="POZ domain"/>
    <property type="match status" value="1"/>
</dbReference>
<evidence type="ECO:0000256" key="1">
    <source>
        <dbReference type="SAM" id="MobiDB-lite"/>
    </source>
</evidence>
<reference evidence="3 4" key="1">
    <citation type="journal article" date="2021" name="MBio">
        <title>A New Model Trypanosomatid, Novymonas esmeraldas: Genomic Perception of Its 'Candidatus Pandoraea novymonadis' Endosymbiont.</title>
        <authorList>
            <person name="Zakharova A."/>
            <person name="Saura A."/>
            <person name="Butenko A."/>
            <person name="Podesvova L."/>
            <person name="Warmusova S."/>
            <person name="Kostygov A.Y."/>
            <person name="Nenarokova A."/>
            <person name="Lukes J."/>
            <person name="Opperdoes F.R."/>
            <person name="Yurchenko V."/>
        </authorList>
    </citation>
    <scope>NUCLEOTIDE SEQUENCE [LARGE SCALE GENOMIC DNA]</scope>
    <source>
        <strain evidence="3 4">E262AT.01</strain>
    </source>
</reference>
<sequence>MPMGSGKRPREEPGAPTDEAAARDSARSALEARDAAATPLDRVVVLNVGGTMITTLHSTLCSSPSLLAQWAENNFQEFPRDLQGHPFLDRDPENFVHILNYLRGYGLPKKADDLVVVAEDAELYQLESLKREIGLDPPLMWRFTPGPGVRDDGVEYSTSDILDLCGTEPLSTGLAHTIVFRVDKCELVSIGVVAFKEIQHDIQIRRQKNTVCYCNTGELVRYWSADALYEQGVLYKSQDEITVRVDFAQPGVPLEPLPSSASLTVEPLPPPLQPALSLSSSAPLPVGIASAATLGGGGGGAITVVPARPLPLTLDASATTMNASSGAEPPLTSPAFQPGSPAMGMAATRLLQPGSSSPTTAPATPTAVPTAQLLGGGIGGGGGGSGSGGGGGVTAGTAPTHAVSSSAAPGSSTGATSASPSLPFSPVVLDPDDPDATVGAVVTFFKGDREVCRARWPAPVPPLQFAVSMQGASGVSILKTSSISADAVGAENEE</sequence>
<evidence type="ECO:0000259" key="2">
    <source>
        <dbReference type="SMART" id="SM00225"/>
    </source>
</evidence>
<feature type="domain" description="BTB" evidence="2">
    <location>
        <begin position="42"/>
        <end position="141"/>
    </location>
</feature>
<dbReference type="SMART" id="SM00225">
    <property type="entry name" value="BTB"/>
    <property type="match status" value="1"/>
</dbReference>
<dbReference type="InterPro" id="IPR011333">
    <property type="entry name" value="SKP1/BTB/POZ_sf"/>
</dbReference>
<feature type="compositionally biased region" description="Low complexity" evidence="1">
    <location>
        <begin position="358"/>
        <end position="371"/>
    </location>
</feature>
<feature type="region of interest" description="Disordered" evidence="1">
    <location>
        <begin position="350"/>
        <end position="420"/>
    </location>
</feature>
<organism evidence="3 4">
    <name type="scientific">Novymonas esmeraldas</name>
    <dbReference type="NCBI Taxonomy" id="1808958"/>
    <lineage>
        <taxon>Eukaryota</taxon>
        <taxon>Discoba</taxon>
        <taxon>Euglenozoa</taxon>
        <taxon>Kinetoplastea</taxon>
        <taxon>Metakinetoplastina</taxon>
        <taxon>Trypanosomatida</taxon>
        <taxon>Trypanosomatidae</taxon>
        <taxon>Novymonas</taxon>
    </lineage>
</organism>
<dbReference type="PANTHER" id="PTHR14499">
    <property type="entry name" value="POTASSIUM CHANNEL TETRAMERIZATION DOMAIN-CONTAINING"/>
    <property type="match status" value="1"/>
</dbReference>
<name>A0AAW0F5R2_9TRYP</name>
<dbReference type="Proteomes" id="UP001430356">
    <property type="component" value="Unassembled WGS sequence"/>
</dbReference>
<feature type="compositionally biased region" description="Gly residues" evidence="1">
    <location>
        <begin position="374"/>
        <end position="394"/>
    </location>
</feature>
<keyword evidence="4" id="KW-1185">Reference proteome</keyword>
<comment type="caution">
    <text evidence="3">The sequence shown here is derived from an EMBL/GenBank/DDBJ whole genome shotgun (WGS) entry which is preliminary data.</text>
</comment>
<evidence type="ECO:0000313" key="3">
    <source>
        <dbReference type="EMBL" id="KAK7201004.1"/>
    </source>
</evidence>
<dbReference type="InterPro" id="IPR003131">
    <property type="entry name" value="T1-type_BTB"/>
</dbReference>
<feature type="compositionally biased region" description="Low complexity" evidence="1">
    <location>
        <begin position="404"/>
        <end position="420"/>
    </location>
</feature>
<feature type="region of interest" description="Disordered" evidence="1">
    <location>
        <begin position="1"/>
        <end position="33"/>
    </location>
</feature>
<dbReference type="Gene3D" id="3.30.710.10">
    <property type="entry name" value="Potassium Channel Kv1.1, Chain A"/>
    <property type="match status" value="1"/>
</dbReference>
<dbReference type="GO" id="GO:0051260">
    <property type="term" value="P:protein homooligomerization"/>
    <property type="evidence" value="ECO:0007669"/>
    <property type="project" value="InterPro"/>
</dbReference>
<dbReference type="Pfam" id="PF02214">
    <property type="entry name" value="BTB_2"/>
    <property type="match status" value="1"/>
</dbReference>
<dbReference type="FunFam" id="3.30.710.10:FF:000185">
    <property type="entry name" value="Btb/poz domain containing protein"/>
    <property type="match status" value="1"/>
</dbReference>
<evidence type="ECO:0000313" key="4">
    <source>
        <dbReference type="Proteomes" id="UP001430356"/>
    </source>
</evidence>
<dbReference type="PANTHER" id="PTHR14499:SF136">
    <property type="entry name" value="GH08630P"/>
    <property type="match status" value="1"/>
</dbReference>
<gene>
    <name evidence="3" type="ORF">NESM_000159800</name>
</gene>
<dbReference type="AlphaFoldDB" id="A0AAW0F5R2"/>
<feature type="compositionally biased region" description="Basic and acidic residues" evidence="1">
    <location>
        <begin position="20"/>
        <end position="33"/>
    </location>
</feature>
<dbReference type="EMBL" id="JAECZO010000010">
    <property type="protein sequence ID" value="KAK7201004.1"/>
    <property type="molecule type" value="Genomic_DNA"/>
</dbReference>